<name>A0A6C2YSW2_9BACT</name>
<gene>
    <name evidence="3" type="ORF">GMBLW1_43750</name>
</gene>
<feature type="transmembrane region" description="Helical" evidence="1">
    <location>
        <begin position="236"/>
        <end position="258"/>
    </location>
</feature>
<feature type="transmembrane region" description="Helical" evidence="1">
    <location>
        <begin position="84"/>
        <end position="109"/>
    </location>
</feature>
<dbReference type="InParanoid" id="A0A6C2YSW2"/>
<sequence length="553" mass="61445">MEPVTQPPTMSNLTPIASPRNGWRDACIWLVQAFLFGLVLTQPWFYFSNQHQYYLHGLALANVGQLSEDWLANTADPTPIFSRLLAGIVTVFGTTALQLPFILLAGLYLSRLQALFTRMTGWSRYSQGGIVFTSLIVITHSGAIRRLSATLFGIDFPWYLQSGVAGQYILGAGWQPSTFGTFLLAAVVSAMEGRRRIAALWIGLGCTLHATYLLPGAMLVLGMLVVDWRERGLRSAAILGCLSLASVLPVIGIAWSTIAPSSPETFAEAQDIIARTRIPHHAQMTVWLNKIAWGQIVWMGLGIAALWGTRWFPLLAVPGAIGFGLSVWQGITDSNGLALLFPWRISILLMPLATAILLTKMLQLILAHPWARHISRPGIITGTMIMVIFAGLGIWLVATGRSYREVPEEKPLLRWILEHRQPGQIYLVPLAIPQPSMERRGVVSTSFTPAPRAKPGQPLIPVDLQAFRLECEVPIYIDYKSIPYRDVEVLEWYSRLMWVDAAYKEPDWVATGIAEEVKRRGITHVVAPSNLVPQVPNWETAYSDLYYTILLVK</sequence>
<accession>A0A6C2YSW2</accession>
<feature type="transmembrane region" description="Helical" evidence="1">
    <location>
        <begin position="197"/>
        <end position="224"/>
    </location>
</feature>
<dbReference type="EMBL" id="LR593887">
    <property type="protein sequence ID" value="VTS06996.1"/>
    <property type="molecule type" value="Genomic_DNA"/>
</dbReference>
<proteinExistence type="predicted"/>
<feature type="domain" description="DUF6798" evidence="2">
    <location>
        <begin position="459"/>
        <end position="496"/>
    </location>
</feature>
<dbReference type="EMBL" id="LR586016">
    <property type="protein sequence ID" value="VIP04818.1"/>
    <property type="molecule type" value="Genomic_DNA"/>
</dbReference>
<dbReference type="RefSeq" id="WP_162659847.1">
    <property type="nucleotide sequence ID" value="NZ_LR593887.1"/>
</dbReference>
<protein>
    <recommendedName>
        <fullName evidence="2">DUF6798 domain-containing protein</fullName>
    </recommendedName>
</protein>
<feature type="transmembrane region" description="Helical" evidence="1">
    <location>
        <begin position="26"/>
        <end position="47"/>
    </location>
</feature>
<dbReference type="KEGG" id="tim:GMBLW1_43750"/>
<feature type="transmembrane region" description="Helical" evidence="1">
    <location>
        <begin position="291"/>
        <end position="307"/>
    </location>
</feature>
<dbReference type="Proteomes" id="UP000464378">
    <property type="component" value="Chromosome"/>
</dbReference>
<keyword evidence="1" id="KW-0812">Transmembrane</keyword>
<evidence type="ECO:0000259" key="2">
    <source>
        <dbReference type="Pfam" id="PF20604"/>
    </source>
</evidence>
<feature type="transmembrane region" description="Helical" evidence="1">
    <location>
        <begin position="314"/>
        <end position="331"/>
    </location>
</feature>
<evidence type="ECO:0000313" key="4">
    <source>
        <dbReference type="Proteomes" id="UP000464378"/>
    </source>
</evidence>
<keyword evidence="4" id="KW-1185">Reference proteome</keyword>
<evidence type="ECO:0000313" key="3">
    <source>
        <dbReference type="EMBL" id="VIP04818.1"/>
    </source>
</evidence>
<keyword evidence="1" id="KW-1133">Transmembrane helix</keyword>
<evidence type="ECO:0000256" key="1">
    <source>
        <dbReference type="SAM" id="Phobius"/>
    </source>
</evidence>
<reference evidence="3" key="1">
    <citation type="submission" date="2019-04" db="EMBL/GenBank/DDBJ databases">
        <authorList>
            <consortium name="Science for Life Laboratories"/>
        </authorList>
    </citation>
    <scope>NUCLEOTIDE SEQUENCE</scope>
    <source>
        <strain evidence="3">MBLW1</strain>
    </source>
</reference>
<feature type="transmembrane region" description="Helical" evidence="1">
    <location>
        <begin position="343"/>
        <end position="366"/>
    </location>
</feature>
<feature type="transmembrane region" description="Helical" evidence="1">
    <location>
        <begin position="168"/>
        <end position="191"/>
    </location>
</feature>
<feature type="transmembrane region" description="Helical" evidence="1">
    <location>
        <begin position="378"/>
        <end position="398"/>
    </location>
</feature>
<organism evidence="3">
    <name type="scientific">Tuwongella immobilis</name>
    <dbReference type="NCBI Taxonomy" id="692036"/>
    <lineage>
        <taxon>Bacteria</taxon>
        <taxon>Pseudomonadati</taxon>
        <taxon>Planctomycetota</taxon>
        <taxon>Planctomycetia</taxon>
        <taxon>Gemmatales</taxon>
        <taxon>Gemmataceae</taxon>
        <taxon>Tuwongella</taxon>
    </lineage>
</organism>
<feature type="transmembrane region" description="Helical" evidence="1">
    <location>
        <begin position="129"/>
        <end position="147"/>
    </location>
</feature>
<keyword evidence="1" id="KW-0472">Membrane</keyword>
<dbReference type="InterPro" id="IPR046477">
    <property type="entry name" value="DUF6798"/>
</dbReference>
<dbReference type="Pfam" id="PF20604">
    <property type="entry name" value="DUF6798"/>
    <property type="match status" value="1"/>
</dbReference>
<dbReference type="AlphaFoldDB" id="A0A6C2YSW2"/>